<dbReference type="InterPro" id="IPR036388">
    <property type="entry name" value="WH-like_DNA-bd_sf"/>
</dbReference>
<dbReference type="SUPFAM" id="SSF46785">
    <property type="entry name" value="Winged helix' DNA-binding domain"/>
    <property type="match status" value="1"/>
</dbReference>
<dbReference type="EMBL" id="FZOC01000011">
    <property type="protein sequence ID" value="SNS26886.1"/>
    <property type="molecule type" value="Genomic_DNA"/>
</dbReference>
<evidence type="ECO:0000313" key="6">
    <source>
        <dbReference type="EMBL" id="SNS26886.1"/>
    </source>
</evidence>
<dbReference type="FunFam" id="1.10.10.10:FF:000001">
    <property type="entry name" value="LysR family transcriptional regulator"/>
    <property type="match status" value="1"/>
</dbReference>
<accession>A0A239D2Y6</accession>
<dbReference type="InterPro" id="IPR000847">
    <property type="entry name" value="LysR_HTH_N"/>
</dbReference>
<dbReference type="SUPFAM" id="SSF53850">
    <property type="entry name" value="Periplasmic binding protein-like II"/>
    <property type="match status" value="1"/>
</dbReference>
<sequence>MELRHLRYFLAVAEELHFGRAAARLHLAQPPLSQQIRALEEEIGARLFERSSRSVRLTPAGAAFLARAREVLRQAEEASGVARRIHAGEAGELVVGFMNPVMDAVLCRALAAFRAARPGVALRLRELPTPAQCDELRARRLDVGFIRLAAGVDLSGLDTRLVLREPYVLALPEGHRLASLTVAPLAEIAAEPLILFPRQAMPVLHDAMLSALKGALGPAGGEPRISQEVNGKHAALSLVAAGFGLCLVPASARDWARRGVVLRSVEPGLPVVEMAAAWPRGDRNCAREVLMQNAEDVASGQAALFLSAHGLPSPPAGV</sequence>
<dbReference type="Gene3D" id="3.40.190.10">
    <property type="entry name" value="Periplasmic binding protein-like II"/>
    <property type="match status" value="2"/>
</dbReference>
<reference evidence="6 7" key="1">
    <citation type="submission" date="2017-06" db="EMBL/GenBank/DDBJ databases">
        <authorList>
            <person name="Kim H.J."/>
            <person name="Triplett B.A."/>
        </authorList>
    </citation>
    <scope>NUCLEOTIDE SEQUENCE [LARGE SCALE GENOMIC DNA]</scope>
    <source>
        <strain evidence="6 7">DSM 13116</strain>
    </source>
</reference>
<dbReference type="CDD" id="cd08414">
    <property type="entry name" value="PBP2_LTTR_aromatics_like"/>
    <property type="match status" value="1"/>
</dbReference>
<keyword evidence="3 6" id="KW-0238">DNA-binding</keyword>
<dbReference type="InterPro" id="IPR036390">
    <property type="entry name" value="WH_DNA-bd_sf"/>
</dbReference>
<dbReference type="PROSITE" id="PS50931">
    <property type="entry name" value="HTH_LYSR"/>
    <property type="match status" value="1"/>
</dbReference>
<evidence type="ECO:0000313" key="7">
    <source>
        <dbReference type="Proteomes" id="UP000198324"/>
    </source>
</evidence>
<dbReference type="PANTHER" id="PTHR30346:SF0">
    <property type="entry name" value="HCA OPERON TRANSCRIPTIONAL ACTIVATOR HCAR"/>
    <property type="match status" value="1"/>
</dbReference>
<evidence type="ECO:0000259" key="5">
    <source>
        <dbReference type="PROSITE" id="PS50931"/>
    </source>
</evidence>
<name>A0A239D2Y6_9BACT</name>
<comment type="similarity">
    <text evidence="1">Belongs to the LysR transcriptional regulatory family.</text>
</comment>
<keyword evidence="2" id="KW-0805">Transcription regulation</keyword>
<dbReference type="GO" id="GO:0032993">
    <property type="term" value="C:protein-DNA complex"/>
    <property type="evidence" value="ECO:0007669"/>
    <property type="project" value="TreeGrafter"/>
</dbReference>
<evidence type="ECO:0000256" key="2">
    <source>
        <dbReference type="ARBA" id="ARBA00023015"/>
    </source>
</evidence>
<dbReference type="GO" id="GO:0003700">
    <property type="term" value="F:DNA-binding transcription factor activity"/>
    <property type="evidence" value="ECO:0007669"/>
    <property type="project" value="InterPro"/>
</dbReference>
<dbReference type="AlphaFoldDB" id="A0A239D2Y6"/>
<dbReference type="Pfam" id="PF03466">
    <property type="entry name" value="LysR_substrate"/>
    <property type="match status" value="1"/>
</dbReference>
<proteinExistence type="inferred from homology"/>
<keyword evidence="7" id="KW-1185">Reference proteome</keyword>
<keyword evidence="4" id="KW-0804">Transcription</keyword>
<dbReference type="RefSeq" id="WP_089275590.1">
    <property type="nucleotide sequence ID" value="NZ_FZOC01000011.1"/>
</dbReference>
<dbReference type="GO" id="GO:0003677">
    <property type="term" value="F:DNA binding"/>
    <property type="evidence" value="ECO:0007669"/>
    <property type="project" value="UniProtKB-KW"/>
</dbReference>
<dbReference type="Gene3D" id="1.10.10.10">
    <property type="entry name" value="Winged helix-like DNA-binding domain superfamily/Winged helix DNA-binding domain"/>
    <property type="match status" value="1"/>
</dbReference>
<dbReference type="Proteomes" id="UP000198324">
    <property type="component" value="Unassembled WGS sequence"/>
</dbReference>
<evidence type="ECO:0000256" key="3">
    <source>
        <dbReference type="ARBA" id="ARBA00023125"/>
    </source>
</evidence>
<evidence type="ECO:0000256" key="4">
    <source>
        <dbReference type="ARBA" id="ARBA00023163"/>
    </source>
</evidence>
<dbReference type="OrthoDB" id="5317428at2"/>
<evidence type="ECO:0000256" key="1">
    <source>
        <dbReference type="ARBA" id="ARBA00009437"/>
    </source>
</evidence>
<organism evidence="6 7">
    <name type="scientific">Humidesulfovibrio mexicanus</name>
    <dbReference type="NCBI Taxonomy" id="147047"/>
    <lineage>
        <taxon>Bacteria</taxon>
        <taxon>Pseudomonadati</taxon>
        <taxon>Thermodesulfobacteriota</taxon>
        <taxon>Desulfovibrionia</taxon>
        <taxon>Desulfovibrionales</taxon>
        <taxon>Desulfovibrionaceae</taxon>
        <taxon>Humidesulfovibrio</taxon>
    </lineage>
</organism>
<dbReference type="PRINTS" id="PR00039">
    <property type="entry name" value="HTHLYSR"/>
</dbReference>
<gene>
    <name evidence="6" type="ORF">SAMN04488503_0093</name>
</gene>
<dbReference type="Pfam" id="PF00126">
    <property type="entry name" value="HTH_1"/>
    <property type="match status" value="1"/>
</dbReference>
<dbReference type="PANTHER" id="PTHR30346">
    <property type="entry name" value="TRANSCRIPTIONAL DUAL REGULATOR HCAR-RELATED"/>
    <property type="match status" value="1"/>
</dbReference>
<dbReference type="InterPro" id="IPR005119">
    <property type="entry name" value="LysR_subst-bd"/>
</dbReference>
<protein>
    <submittedName>
        <fullName evidence="6">DNA-binding transcriptional regulator, LysR family</fullName>
    </submittedName>
</protein>
<feature type="domain" description="HTH lysR-type" evidence="5">
    <location>
        <begin position="1"/>
        <end position="58"/>
    </location>
</feature>